<accession>A0ACC2RQ77</accession>
<evidence type="ECO:0000313" key="1">
    <source>
        <dbReference type="EMBL" id="KAJ9052220.1"/>
    </source>
</evidence>
<dbReference type="Proteomes" id="UP001165960">
    <property type="component" value="Unassembled WGS sequence"/>
</dbReference>
<proteinExistence type="predicted"/>
<keyword evidence="2" id="KW-1185">Reference proteome</keyword>
<protein>
    <submittedName>
        <fullName evidence="1">Uncharacterized protein</fullName>
    </submittedName>
</protein>
<comment type="caution">
    <text evidence="1">The sequence shown here is derived from an EMBL/GenBank/DDBJ whole genome shotgun (WGS) entry which is preliminary data.</text>
</comment>
<organism evidence="1 2">
    <name type="scientific">Entomophthora muscae</name>
    <dbReference type="NCBI Taxonomy" id="34485"/>
    <lineage>
        <taxon>Eukaryota</taxon>
        <taxon>Fungi</taxon>
        <taxon>Fungi incertae sedis</taxon>
        <taxon>Zoopagomycota</taxon>
        <taxon>Entomophthoromycotina</taxon>
        <taxon>Entomophthoromycetes</taxon>
        <taxon>Entomophthorales</taxon>
        <taxon>Entomophthoraceae</taxon>
        <taxon>Entomophthora</taxon>
    </lineage>
</organism>
<dbReference type="EMBL" id="QTSX02006740">
    <property type="protein sequence ID" value="KAJ9052220.1"/>
    <property type="molecule type" value="Genomic_DNA"/>
</dbReference>
<name>A0ACC2RQ77_9FUNG</name>
<gene>
    <name evidence="1" type="ORF">DSO57_1036435</name>
</gene>
<reference evidence="1" key="1">
    <citation type="submission" date="2022-04" db="EMBL/GenBank/DDBJ databases">
        <title>Genome of the entomopathogenic fungus Entomophthora muscae.</title>
        <authorList>
            <person name="Elya C."/>
            <person name="Lovett B.R."/>
            <person name="Lee E."/>
            <person name="Macias A.M."/>
            <person name="Hajek A.E."/>
            <person name="De Bivort B.L."/>
            <person name="Kasson M.T."/>
            <person name="De Fine Licht H.H."/>
            <person name="Stajich J.E."/>
        </authorList>
    </citation>
    <scope>NUCLEOTIDE SEQUENCE</scope>
    <source>
        <strain evidence="1">Berkeley</strain>
    </source>
</reference>
<evidence type="ECO:0000313" key="2">
    <source>
        <dbReference type="Proteomes" id="UP001165960"/>
    </source>
</evidence>
<sequence>MAPFPKPYPKDNVLEGNNLHGIRQVDGVTLPNDTTSESTNSSLVIGCSIGGLLALCLIGFIIFKVIKSKKRSQGA</sequence>